<dbReference type="Proteomes" id="UP000261174">
    <property type="component" value="Unassembled WGS sequence"/>
</dbReference>
<organism evidence="2 3">
    <name type="scientific">Chitinophaga silvisoli</name>
    <dbReference type="NCBI Taxonomy" id="2291814"/>
    <lineage>
        <taxon>Bacteria</taxon>
        <taxon>Pseudomonadati</taxon>
        <taxon>Bacteroidota</taxon>
        <taxon>Chitinophagia</taxon>
        <taxon>Chitinophagales</taxon>
        <taxon>Chitinophagaceae</taxon>
        <taxon>Chitinophaga</taxon>
    </lineage>
</organism>
<feature type="transmembrane region" description="Helical" evidence="1">
    <location>
        <begin position="116"/>
        <end position="135"/>
    </location>
</feature>
<accession>A0A3E1P3E1</accession>
<dbReference type="AlphaFoldDB" id="A0A3E1P3E1"/>
<keyword evidence="1" id="KW-0812">Transmembrane</keyword>
<keyword evidence="3" id="KW-1185">Reference proteome</keyword>
<evidence type="ECO:0000313" key="2">
    <source>
        <dbReference type="EMBL" id="RFM34640.1"/>
    </source>
</evidence>
<feature type="transmembrane region" description="Helical" evidence="1">
    <location>
        <begin position="93"/>
        <end position="110"/>
    </location>
</feature>
<feature type="transmembrane region" description="Helical" evidence="1">
    <location>
        <begin position="27"/>
        <end position="47"/>
    </location>
</feature>
<dbReference type="EMBL" id="QTJV01000004">
    <property type="protein sequence ID" value="RFM34640.1"/>
    <property type="molecule type" value="Genomic_DNA"/>
</dbReference>
<evidence type="ECO:0000256" key="1">
    <source>
        <dbReference type="SAM" id="Phobius"/>
    </source>
</evidence>
<protein>
    <submittedName>
        <fullName evidence="2">Uncharacterized protein</fullName>
    </submittedName>
</protein>
<evidence type="ECO:0000313" key="3">
    <source>
        <dbReference type="Proteomes" id="UP000261174"/>
    </source>
</evidence>
<sequence>MNMQEESIFDKEFERSLLVRRKKIMPFLLKVYIWMGIALGIVLGLILFPSIPDKEQPGIAFYLSALGFAIAMVGLYILKYVLLLLEVKSAIRWNWWVGGFWNLFLILVFVNAEPDYYIYIIVQLVVSVPYWVMLFKMQRKWEHEAVSRRRFKFNFNEQKN</sequence>
<reference evidence="2 3" key="1">
    <citation type="submission" date="2018-08" db="EMBL/GenBank/DDBJ databases">
        <title>Chitinophaga sp. K20C18050901, a novel bacterium isolated from forest soil.</title>
        <authorList>
            <person name="Wang C."/>
        </authorList>
    </citation>
    <scope>NUCLEOTIDE SEQUENCE [LARGE SCALE GENOMIC DNA]</scope>
    <source>
        <strain evidence="2 3">K20C18050901</strain>
    </source>
</reference>
<keyword evidence="1" id="KW-0472">Membrane</keyword>
<name>A0A3E1P3E1_9BACT</name>
<comment type="caution">
    <text evidence="2">The sequence shown here is derived from an EMBL/GenBank/DDBJ whole genome shotgun (WGS) entry which is preliminary data.</text>
</comment>
<keyword evidence="1" id="KW-1133">Transmembrane helix</keyword>
<gene>
    <name evidence="2" type="ORF">DXN04_15355</name>
</gene>
<feature type="transmembrane region" description="Helical" evidence="1">
    <location>
        <begin position="59"/>
        <end position="81"/>
    </location>
</feature>
<proteinExistence type="predicted"/>